<protein>
    <submittedName>
        <fullName evidence="5">MinD/ParA family protein</fullName>
    </submittedName>
</protein>
<dbReference type="EMBL" id="JAMDMJ010000009">
    <property type="protein sequence ID" value="MCY9595864.1"/>
    <property type="molecule type" value="Genomic_DNA"/>
</dbReference>
<dbReference type="KEGG" id="pchi:PC41400_21340"/>
<dbReference type="AlphaFoldDB" id="A0A410X057"/>
<evidence type="ECO:0000256" key="2">
    <source>
        <dbReference type="ARBA" id="ARBA00022840"/>
    </source>
</evidence>
<dbReference type="InterPro" id="IPR033875">
    <property type="entry name" value="FlhG"/>
</dbReference>
<dbReference type="Pfam" id="PF01656">
    <property type="entry name" value="CbiA"/>
    <property type="match status" value="1"/>
</dbReference>
<dbReference type="Proteomes" id="UP000288943">
    <property type="component" value="Chromosome"/>
</dbReference>
<accession>A0A410X057</accession>
<dbReference type="RefSeq" id="WP_042233016.1">
    <property type="nucleotide sequence ID" value="NZ_CP026520.1"/>
</dbReference>
<dbReference type="PANTHER" id="PTHR43384">
    <property type="entry name" value="SEPTUM SITE-DETERMINING PROTEIN MIND HOMOLOG, CHLOROPLASTIC-RELATED"/>
    <property type="match status" value="1"/>
</dbReference>
<evidence type="ECO:0000313" key="7">
    <source>
        <dbReference type="Proteomes" id="UP001527202"/>
    </source>
</evidence>
<evidence type="ECO:0000313" key="5">
    <source>
        <dbReference type="EMBL" id="QAV20069.1"/>
    </source>
</evidence>
<dbReference type="InterPro" id="IPR027417">
    <property type="entry name" value="P-loop_NTPase"/>
</dbReference>
<evidence type="ECO:0000313" key="6">
    <source>
        <dbReference type="Proteomes" id="UP000288943"/>
    </source>
</evidence>
<dbReference type="OrthoDB" id="9816297at2"/>
<dbReference type="GO" id="GO:0005524">
    <property type="term" value="F:ATP binding"/>
    <property type="evidence" value="ECO:0007669"/>
    <property type="project" value="UniProtKB-KW"/>
</dbReference>
<dbReference type="Proteomes" id="UP001527202">
    <property type="component" value="Unassembled WGS sequence"/>
</dbReference>
<evidence type="ECO:0000313" key="4">
    <source>
        <dbReference type="EMBL" id="MCY9595864.1"/>
    </source>
</evidence>
<dbReference type="EMBL" id="CP026520">
    <property type="protein sequence ID" value="QAV20069.1"/>
    <property type="molecule type" value="Genomic_DNA"/>
</dbReference>
<gene>
    <name evidence="4" type="ORF">M5X16_08770</name>
    <name evidence="5" type="ORF">PC41400_21340</name>
</gene>
<dbReference type="GO" id="GO:0009898">
    <property type="term" value="C:cytoplasmic side of plasma membrane"/>
    <property type="evidence" value="ECO:0007669"/>
    <property type="project" value="TreeGrafter"/>
</dbReference>
<proteinExistence type="predicted"/>
<keyword evidence="1" id="KW-0547">Nucleotide-binding</keyword>
<dbReference type="InterPro" id="IPR002586">
    <property type="entry name" value="CobQ/CobB/MinD/ParA_Nub-bd_dom"/>
</dbReference>
<feature type="domain" description="CobQ/CobB/MinD/ParA nucleotide binding" evidence="3">
    <location>
        <begin position="38"/>
        <end position="254"/>
    </location>
</feature>
<dbReference type="SUPFAM" id="SSF52540">
    <property type="entry name" value="P-loop containing nucleoside triphosphate hydrolases"/>
    <property type="match status" value="1"/>
</dbReference>
<dbReference type="PANTHER" id="PTHR43384:SF4">
    <property type="entry name" value="CELLULOSE BIOSYNTHESIS PROTEIN BCSQ-RELATED"/>
    <property type="match status" value="1"/>
</dbReference>
<dbReference type="Gene3D" id="3.40.50.300">
    <property type="entry name" value="P-loop containing nucleotide triphosphate hydrolases"/>
    <property type="match status" value="1"/>
</dbReference>
<reference evidence="5 6" key="1">
    <citation type="submission" date="2018-01" db="EMBL/GenBank/DDBJ databases">
        <title>The whole genome sequencing and assembly of Paenibacillus chitinolyticus KCCM 41400 strain.</title>
        <authorList>
            <person name="Kim J.-Y."/>
            <person name="Park M.-K."/>
            <person name="Lee Y.-J."/>
            <person name="Yi H."/>
            <person name="Bahn Y.-S."/>
            <person name="Kim J.F."/>
            <person name="Lee D.-W."/>
        </authorList>
    </citation>
    <scope>NUCLEOTIDE SEQUENCE [LARGE SCALE GENOMIC DNA]</scope>
    <source>
        <strain evidence="5 6">KCCM 41400</strain>
    </source>
</reference>
<sequence>MSDQAQELRKLIRLRHEKDTPSPGSALTGQPERKTRIITVTSGKGGVGKSNFTLNFALCLQARGYKTLIFDADIGFANIDVLMGISSKANLLHLIKGEKTIGELVQTGPKGLQFIAGGSGLYDLVRLSDSEADSFTDQIQELGGMADFILFDTGAGLSKETQRFIAAAQETLVVTTPEPTSITDAYALIKMVRSEDPDVTFKLVVNRAAHSREAKETAEKIAMVARRFLSVELQTLGFVEDDQHVSRAVKEQTPFTIAYPNSPAAKSMNVLVDQFLGQQPKADSTGGFKGFLSRLIGR</sequence>
<organism evidence="5 6">
    <name type="scientific">Paenibacillus chitinolyticus</name>
    <dbReference type="NCBI Taxonomy" id="79263"/>
    <lineage>
        <taxon>Bacteria</taxon>
        <taxon>Bacillati</taxon>
        <taxon>Bacillota</taxon>
        <taxon>Bacilli</taxon>
        <taxon>Bacillales</taxon>
        <taxon>Paenibacillaceae</taxon>
        <taxon>Paenibacillus</taxon>
    </lineage>
</organism>
<dbReference type="CDD" id="cd02038">
    <property type="entry name" value="FlhG-like"/>
    <property type="match status" value="1"/>
</dbReference>
<reference evidence="4 7" key="2">
    <citation type="submission" date="2022-05" db="EMBL/GenBank/DDBJ databases">
        <title>Genome Sequencing of Bee-Associated Microbes.</title>
        <authorList>
            <person name="Dunlap C."/>
        </authorList>
    </citation>
    <scope>NUCLEOTIDE SEQUENCE [LARGE SCALE GENOMIC DNA]</scope>
    <source>
        <strain evidence="4 7">NRRL B-23120</strain>
    </source>
</reference>
<evidence type="ECO:0000256" key="1">
    <source>
        <dbReference type="ARBA" id="ARBA00022741"/>
    </source>
</evidence>
<dbReference type="PIRSF" id="PIRSF003092">
    <property type="entry name" value="MinD"/>
    <property type="match status" value="1"/>
</dbReference>
<dbReference type="InterPro" id="IPR025501">
    <property type="entry name" value="MinD_FleN"/>
</dbReference>
<dbReference type="GO" id="GO:0051782">
    <property type="term" value="P:negative regulation of cell division"/>
    <property type="evidence" value="ECO:0007669"/>
    <property type="project" value="TreeGrafter"/>
</dbReference>
<name>A0A410X057_9BACL</name>
<evidence type="ECO:0000259" key="3">
    <source>
        <dbReference type="Pfam" id="PF01656"/>
    </source>
</evidence>
<dbReference type="GO" id="GO:0005829">
    <property type="term" value="C:cytosol"/>
    <property type="evidence" value="ECO:0007669"/>
    <property type="project" value="TreeGrafter"/>
</dbReference>
<keyword evidence="2" id="KW-0067">ATP-binding</keyword>
<dbReference type="GO" id="GO:0016887">
    <property type="term" value="F:ATP hydrolysis activity"/>
    <property type="evidence" value="ECO:0007669"/>
    <property type="project" value="TreeGrafter"/>
</dbReference>
<dbReference type="InterPro" id="IPR050625">
    <property type="entry name" value="ParA/MinD_ATPase"/>
</dbReference>
<dbReference type="GeneID" id="95377340"/>
<keyword evidence="7" id="KW-1185">Reference proteome</keyword>